<proteinExistence type="predicted"/>
<dbReference type="Gene3D" id="2.70.70.10">
    <property type="entry name" value="Glucose Permease (Domain IIA)"/>
    <property type="match status" value="1"/>
</dbReference>
<reference evidence="3" key="1">
    <citation type="journal article" date="2015" name="Nature">
        <title>rRNA introns, odd ribosomes, and small enigmatic genomes across a large radiation of phyla.</title>
        <authorList>
            <person name="Brown C.T."/>
            <person name="Hug L.A."/>
            <person name="Thomas B.C."/>
            <person name="Sharon I."/>
            <person name="Castelle C.J."/>
            <person name="Singh A."/>
            <person name="Wilkins M.J."/>
            <person name="Williams K.H."/>
            <person name="Banfield J.F."/>
        </authorList>
    </citation>
    <scope>NUCLEOTIDE SEQUENCE [LARGE SCALE GENOMIC DNA]</scope>
</reference>
<evidence type="ECO:0000256" key="1">
    <source>
        <dbReference type="SAM" id="Phobius"/>
    </source>
</evidence>
<feature type="domain" description="LysM" evidence="2">
    <location>
        <begin position="111"/>
        <end position="154"/>
    </location>
</feature>
<dbReference type="GO" id="GO:0004222">
    <property type="term" value="F:metalloendopeptidase activity"/>
    <property type="evidence" value="ECO:0007669"/>
    <property type="project" value="TreeGrafter"/>
</dbReference>
<keyword evidence="1" id="KW-0472">Membrane</keyword>
<dbReference type="InterPro" id="IPR011055">
    <property type="entry name" value="Dup_hybrid_motif"/>
</dbReference>
<sequence length="354" mass="38833">MRDIVTYILFFRKYILARAYHYGRKFERIKDVVVALLVVKRGKYSSSFLNTSFFLLIITVLVAGPAIAENNPFDDSADNPPRYFQSSSLSFDPFVNAVTTIVSAKPRSGIEKYTVREGETLASIAERFQISVDTIKWANDLKSDIIKSGQVIDIPPVTGTVHKVAAGDNIYTIAKKYQVDAQNIVNFPFNDFTDPDTFQLTPGQVLYVPNGTIEKAKPQQTGQQFYAKIQAGVQGTSSFIWPVSGNITTYPVWYHMAVDIANRAAPPVIAADTGTVTYTGCLGYGYGCHIIIDHANGYQTLYAHLSSIDVSAGQAVTKGQRIGVMGSSGRSTGTHLHFEVRLGGTLLNPLNVLQ</sequence>
<organism evidence="3">
    <name type="scientific">Candidatus Roizmanbacteria bacterium GW2011_GWA2_37_7</name>
    <dbReference type="NCBI Taxonomy" id="1618481"/>
    <lineage>
        <taxon>Bacteria</taxon>
        <taxon>Candidatus Roizmaniibacteriota</taxon>
    </lineage>
</organism>
<keyword evidence="1" id="KW-0812">Transmembrane</keyword>
<gene>
    <name evidence="3" type="ORF">US54_C0019G0007</name>
</gene>
<dbReference type="SUPFAM" id="SSF54106">
    <property type="entry name" value="LysM domain"/>
    <property type="match status" value="2"/>
</dbReference>
<dbReference type="EMBL" id="LBTJ01000019">
    <property type="protein sequence ID" value="KKQ38063.1"/>
    <property type="molecule type" value="Genomic_DNA"/>
</dbReference>
<name>A0A0G0H477_9BACT</name>
<dbReference type="PANTHER" id="PTHR21666">
    <property type="entry name" value="PEPTIDASE-RELATED"/>
    <property type="match status" value="1"/>
</dbReference>
<dbReference type="InterPro" id="IPR016047">
    <property type="entry name" value="M23ase_b-sheet_dom"/>
</dbReference>
<dbReference type="Pfam" id="PF01476">
    <property type="entry name" value="LysM"/>
    <property type="match status" value="2"/>
</dbReference>
<dbReference type="CDD" id="cd00118">
    <property type="entry name" value="LysM"/>
    <property type="match status" value="2"/>
</dbReference>
<dbReference type="InterPro" id="IPR018392">
    <property type="entry name" value="LysM"/>
</dbReference>
<protein>
    <submittedName>
        <fullName evidence="3">Peptidase M23 family protein</fullName>
    </submittedName>
</protein>
<feature type="transmembrane region" description="Helical" evidence="1">
    <location>
        <begin position="48"/>
        <end position="68"/>
    </location>
</feature>
<dbReference type="Pfam" id="PF01551">
    <property type="entry name" value="Peptidase_M23"/>
    <property type="match status" value="1"/>
</dbReference>
<evidence type="ECO:0000259" key="2">
    <source>
        <dbReference type="PROSITE" id="PS51782"/>
    </source>
</evidence>
<dbReference type="AlphaFoldDB" id="A0A0G0H477"/>
<dbReference type="SUPFAM" id="SSF51261">
    <property type="entry name" value="Duplicated hybrid motif"/>
    <property type="match status" value="1"/>
</dbReference>
<accession>A0A0G0H477</accession>
<dbReference type="CDD" id="cd12797">
    <property type="entry name" value="M23_peptidase"/>
    <property type="match status" value="1"/>
</dbReference>
<keyword evidence="1" id="KW-1133">Transmembrane helix</keyword>
<dbReference type="PANTHER" id="PTHR21666:SF270">
    <property type="entry name" value="MUREIN HYDROLASE ACTIVATOR ENVC"/>
    <property type="match status" value="1"/>
</dbReference>
<dbReference type="Proteomes" id="UP000034471">
    <property type="component" value="Unassembled WGS sequence"/>
</dbReference>
<dbReference type="PROSITE" id="PS51782">
    <property type="entry name" value="LYSM"/>
    <property type="match status" value="2"/>
</dbReference>
<dbReference type="STRING" id="1618481.US54_C0019G0007"/>
<evidence type="ECO:0000313" key="3">
    <source>
        <dbReference type="EMBL" id="KKQ38063.1"/>
    </source>
</evidence>
<dbReference type="InterPro" id="IPR050570">
    <property type="entry name" value="Cell_wall_metabolism_enzyme"/>
</dbReference>
<dbReference type="SMART" id="SM00257">
    <property type="entry name" value="LysM"/>
    <property type="match status" value="2"/>
</dbReference>
<feature type="domain" description="LysM" evidence="2">
    <location>
        <begin position="160"/>
        <end position="208"/>
    </location>
</feature>
<dbReference type="Gene3D" id="3.10.350.10">
    <property type="entry name" value="LysM domain"/>
    <property type="match status" value="2"/>
</dbReference>
<comment type="caution">
    <text evidence="3">The sequence shown here is derived from an EMBL/GenBank/DDBJ whole genome shotgun (WGS) entry which is preliminary data.</text>
</comment>
<dbReference type="InterPro" id="IPR036779">
    <property type="entry name" value="LysM_dom_sf"/>
</dbReference>